<dbReference type="Gene3D" id="3.90.180.10">
    <property type="entry name" value="Medium-chain alcohol dehydrogenases, catalytic domain"/>
    <property type="match status" value="1"/>
</dbReference>
<gene>
    <name evidence="2" type="ORF">CDV36_009927</name>
</gene>
<name>A0A3M2RYQ9_9HYPO</name>
<dbReference type="InterPro" id="IPR013149">
    <property type="entry name" value="ADH-like_C"/>
</dbReference>
<dbReference type="InterPro" id="IPR036291">
    <property type="entry name" value="NAD(P)-bd_dom_sf"/>
</dbReference>
<dbReference type="CDD" id="cd08276">
    <property type="entry name" value="MDR7"/>
    <property type="match status" value="1"/>
</dbReference>
<dbReference type="PANTHER" id="PTHR45033:SF1">
    <property type="entry name" value="OXIDOREDUCTASE (EUROFUNG)"/>
    <property type="match status" value="1"/>
</dbReference>
<evidence type="ECO:0000313" key="2">
    <source>
        <dbReference type="EMBL" id="RMJ10448.1"/>
    </source>
</evidence>
<dbReference type="InterPro" id="IPR013154">
    <property type="entry name" value="ADH-like_N"/>
</dbReference>
<dbReference type="GO" id="GO:0016491">
    <property type="term" value="F:oxidoreductase activity"/>
    <property type="evidence" value="ECO:0007669"/>
    <property type="project" value="InterPro"/>
</dbReference>
<dbReference type="OrthoDB" id="3509362at2759"/>
<evidence type="ECO:0000259" key="1">
    <source>
        <dbReference type="SMART" id="SM00829"/>
    </source>
</evidence>
<organism evidence="2 3">
    <name type="scientific">Fusarium kuroshium</name>
    <dbReference type="NCBI Taxonomy" id="2010991"/>
    <lineage>
        <taxon>Eukaryota</taxon>
        <taxon>Fungi</taxon>
        <taxon>Dikarya</taxon>
        <taxon>Ascomycota</taxon>
        <taxon>Pezizomycotina</taxon>
        <taxon>Sordariomycetes</taxon>
        <taxon>Hypocreomycetidae</taxon>
        <taxon>Hypocreales</taxon>
        <taxon>Nectriaceae</taxon>
        <taxon>Fusarium</taxon>
        <taxon>Fusarium solani species complex</taxon>
    </lineage>
</organism>
<reference evidence="2 3" key="1">
    <citation type="submission" date="2017-06" db="EMBL/GenBank/DDBJ databases">
        <title>Comparative genomic analysis of Ambrosia Fusariam Clade fungi.</title>
        <authorList>
            <person name="Stajich J.E."/>
            <person name="Carrillo J."/>
            <person name="Kijimoto T."/>
            <person name="Eskalen A."/>
            <person name="O'Donnell K."/>
            <person name="Kasson M."/>
        </authorList>
    </citation>
    <scope>NUCLEOTIDE SEQUENCE [LARGE SCALE GENOMIC DNA]</scope>
    <source>
        <strain evidence="2">UCR3666</strain>
    </source>
</reference>
<dbReference type="InterPro" id="IPR011032">
    <property type="entry name" value="GroES-like_sf"/>
</dbReference>
<dbReference type="EMBL" id="NKUJ01000203">
    <property type="protein sequence ID" value="RMJ10448.1"/>
    <property type="molecule type" value="Genomic_DNA"/>
</dbReference>
<feature type="domain" description="Enoyl reductase (ER)" evidence="1">
    <location>
        <begin position="23"/>
        <end position="353"/>
    </location>
</feature>
<dbReference type="SUPFAM" id="SSF50129">
    <property type="entry name" value="GroES-like"/>
    <property type="match status" value="1"/>
</dbReference>
<dbReference type="Pfam" id="PF00107">
    <property type="entry name" value="ADH_zinc_N"/>
    <property type="match status" value="1"/>
</dbReference>
<dbReference type="InterPro" id="IPR052711">
    <property type="entry name" value="Zinc_ADH-like"/>
</dbReference>
<evidence type="ECO:0000313" key="3">
    <source>
        <dbReference type="Proteomes" id="UP000277212"/>
    </source>
</evidence>
<dbReference type="SMART" id="SM00829">
    <property type="entry name" value="PKS_ER"/>
    <property type="match status" value="1"/>
</dbReference>
<dbReference type="STRING" id="2010991.A0A3M2RYQ9"/>
<comment type="caution">
    <text evidence="2">The sequence shown here is derived from an EMBL/GenBank/DDBJ whole genome shotgun (WGS) entry which is preliminary data.</text>
</comment>
<dbReference type="InterPro" id="IPR020843">
    <property type="entry name" value="ER"/>
</dbReference>
<dbReference type="PANTHER" id="PTHR45033">
    <property type="match status" value="1"/>
</dbReference>
<dbReference type="Pfam" id="PF08240">
    <property type="entry name" value="ADH_N"/>
    <property type="match status" value="1"/>
</dbReference>
<dbReference type="AlphaFoldDB" id="A0A3M2RYQ9"/>
<protein>
    <recommendedName>
        <fullName evidence="1">Enoyl reductase (ER) domain-containing protein</fullName>
    </recommendedName>
</protein>
<sequence>MLETTMAYPRTCRSFRRTEPPYPLSIAPSTETLPETLSPRDVVIRIHAVSLNFRDVAMLHEGRYPAPAEVRGIPASDCAAEVVAVGDEVEQFSIGDHVAPIFNLTNLDGTERDTDAVALGGDGPGVLREFAVFEDKFLVKLPQHLSWEEASTLACAGLTAWTSLDSLKNVKEDTAVLLQGTGGVSMFALLICVAAGIKPIITSSSDAKLERAKQLGRDVQGINYKKHADVAAEALRLTGGKGVDYVVNNTGPASMPYDLQALRKKYGTISFVGFLEGFEADWSPSLLLTLMSKAAKIQGIQVGSKKQFEELNRFLDEKKVQLDSIVDKTFSFEDSAAAFDYLYSGSHVGKVVIKL</sequence>
<dbReference type="Gene3D" id="3.40.50.720">
    <property type="entry name" value="NAD(P)-binding Rossmann-like Domain"/>
    <property type="match status" value="1"/>
</dbReference>
<accession>A0A3M2RYQ9</accession>
<keyword evidence="3" id="KW-1185">Reference proteome</keyword>
<proteinExistence type="predicted"/>
<dbReference type="Proteomes" id="UP000277212">
    <property type="component" value="Unassembled WGS sequence"/>
</dbReference>
<dbReference type="SUPFAM" id="SSF51735">
    <property type="entry name" value="NAD(P)-binding Rossmann-fold domains"/>
    <property type="match status" value="1"/>
</dbReference>